<reference evidence="2" key="1">
    <citation type="submission" date="2019-04" db="EMBL/GenBank/DDBJ databases">
        <title>Draft genome sequence of Pseudonocardiaceae bacterium SL3-2-4.</title>
        <authorList>
            <person name="Ningsih F."/>
            <person name="Yokota A."/>
            <person name="Sakai Y."/>
            <person name="Nanatani K."/>
            <person name="Yabe S."/>
            <person name="Oetari A."/>
            <person name="Sjamsuridzal W."/>
        </authorList>
    </citation>
    <scope>NUCLEOTIDE SEQUENCE [LARGE SCALE GENOMIC DNA]</scope>
    <source>
        <strain evidence="2">SL3-2-4</strain>
    </source>
</reference>
<evidence type="ECO:0000313" key="1">
    <source>
        <dbReference type="EMBL" id="GDY28491.1"/>
    </source>
</evidence>
<name>A0A4D4IWC8_9PSEU</name>
<keyword evidence="2" id="KW-1185">Reference proteome</keyword>
<dbReference type="RefSeq" id="WP_137811713.1">
    <property type="nucleotide sequence ID" value="NZ_BJFL01000001.1"/>
</dbReference>
<protein>
    <submittedName>
        <fullName evidence="1">Uncharacterized protein</fullName>
    </submittedName>
</protein>
<dbReference type="EMBL" id="BJFL01000001">
    <property type="protein sequence ID" value="GDY28491.1"/>
    <property type="molecule type" value="Genomic_DNA"/>
</dbReference>
<organism evidence="1 2">
    <name type="scientific">Gandjariella thermophila</name>
    <dbReference type="NCBI Taxonomy" id="1931992"/>
    <lineage>
        <taxon>Bacteria</taxon>
        <taxon>Bacillati</taxon>
        <taxon>Actinomycetota</taxon>
        <taxon>Actinomycetes</taxon>
        <taxon>Pseudonocardiales</taxon>
        <taxon>Pseudonocardiaceae</taxon>
        <taxon>Gandjariella</taxon>
    </lineage>
</organism>
<accession>A0A4D4IWC8</accession>
<gene>
    <name evidence="1" type="ORF">GTS_01240</name>
</gene>
<dbReference type="AlphaFoldDB" id="A0A4D4IWC8"/>
<dbReference type="Proteomes" id="UP000298860">
    <property type="component" value="Unassembled WGS sequence"/>
</dbReference>
<evidence type="ECO:0000313" key="2">
    <source>
        <dbReference type="Proteomes" id="UP000298860"/>
    </source>
</evidence>
<dbReference type="OrthoDB" id="4553542at2"/>
<proteinExistence type="predicted"/>
<comment type="caution">
    <text evidence="1">The sequence shown here is derived from an EMBL/GenBank/DDBJ whole genome shotgun (WGS) entry which is preliminary data.</text>
</comment>
<sequence>MARFDVEAVAEHEYLVRAASGADSAESRFSVDPGVLDELGVTGVEERTVVEHTAAFLAERQPVEDFPPIIDLDDVIASYDDYPDQLRRRVRG</sequence>